<dbReference type="RefSeq" id="WP_183409088.1">
    <property type="nucleotide sequence ID" value="NZ_JACHWY010000001.1"/>
</dbReference>
<dbReference type="Gene3D" id="3.30.450.350">
    <property type="entry name" value="CHASE domain"/>
    <property type="match status" value="1"/>
</dbReference>
<dbReference type="InterPro" id="IPR006189">
    <property type="entry name" value="CHASE_dom"/>
</dbReference>
<evidence type="ECO:0000256" key="5">
    <source>
        <dbReference type="ARBA" id="ARBA00022553"/>
    </source>
</evidence>
<dbReference type="SMART" id="SM00388">
    <property type="entry name" value="HisKA"/>
    <property type="match status" value="1"/>
</dbReference>
<keyword evidence="9 11" id="KW-1133">Transmembrane helix</keyword>
<name>A0A7W4W2R9_9GAMM</name>
<dbReference type="PANTHER" id="PTHR43304:SF1">
    <property type="entry name" value="PAC DOMAIN-CONTAINING PROTEIN"/>
    <property type="match status" value="1"/>
</dbReference>
<dbReference type="InterPro" id="IPR036890">
    <property type="entry name" value="HATPase_C_sf"/>
</dbReference>
<feature type="domain" description="Histidine kinase" evidence="12">
    <location>
        <begin position="796"/>
        <end position="1010"/>
    </location>
</feature>
<evidence type="ECO:0000256" key="8">
    <source>
        <dbReference type="ARBA" id="ARBA00022777"/>
    </source>
</evidence>
<dbReference type="Pfam" id="PF05231">
    <property type="entry name" value="MASE1"/>
    <property type="match status" value="1"/>
</dbReference>
<dbReference type="GO" id="GO:0000155">
    <property type="term" value="F:phosphorelay sensor kinase activity"/>
    <property type="evidence" value="ECO:0007669"/>
    <property type="project" value="InterPro"/>
</dbReference>
<dbReference type="SUPFAM" id="SSF47384">
    <property type="entry name" value="Homodimeric domain of signal transducing histidine kinase"/>
    <property type="match status" value="1"/>
</dbReference>
<organism evidence="16 17">
    <name type="scientific">Litorivivens lipolytica</name>
    <dbReference type="NCBI Taxonomy" id="1524264"/>
    <lineage>
        <taxon>Bacteria</taxon>
        <taxon>Pseudomonadati</taxon>
        <taxon>Pseudomonadota</taxon>
        <taxon>Gammaproteobacteria</taxon>
        <taxon>Litorivivens</taxon>
    </lineage>
</organism>
<evidence type="ECO:0000256" key="6">
    <source>
        <dbReference type="ARBA" id="ARBA00022679"/>
    </source>
</evidence>
<feature type="transmembrane region" description="Helical" evidence="11">
    <location>
        <begin position="194"/>
        <end position="214"/>
    </location>
</feature>
<dbReference type="EC" id="2.7.13.3" evidence="3"/>
<dbReference type="SMART" id="SM01079">
    <property type="entry name" value="CHASE"/>
    <property type="match status" value="1"/>
</dbReference>
<dbReference type="InterPro" id="IPR007895">
    <property type="entry name" value="MASE1"/>
</dbReference>
<evidence type="ECO:0000256" key="9">
    <source>
        <dbReference type="ARBA" id="ARBA00022989"/>
    </source>
</evidence>
<evidence type="ECO:0000259" key="12">
    <source>
        <dbReference type="PROSITE" id="PS50109"/>
    </source>
</evidence>
<keyword evidence="6" id="KW-0808">Transferase</keyword>
<dbReference type="PANTHER" id="PTHR43304">
    <property type="entry name" value="PHYTOCHROME-LIKE PROTEIN CPH1"/>
    <property type="match status" value="1"/>
</dbReference>
<dbReference type="PROSITE" id="PS50112">
    <property type="entry name" value="PAS"/>
    <property type="match status" value="1"/>
</dbReference>
<feature type="transmembrane region" description="Helical" evidence="11">
    <location>
        <begin position="479"/>
        <end position="498"/>
    </location>
</feature>
<proteinExistence type="predicted"/>
<sequence>MAQIQPPNKTTNYLLPVRVIALALAYYLLAKIGLIFAIPPGYATAIWPPSGLALASVMLWGWPMAFGVLLGSFLANADIGNPASLLIPFLIASGSALQAVVGARLVLARSDPPWTLNTLKQAGVLIVVGGPIASLVSASVGNATLYLFGGLAPSGIPANWLNWWLGDSLGVLVFAPILLVVMQKTDLISMRRKLLIAIPALSMFLFLTLVYISGKQQIESELRSNLAVRSQLGYNALSDHLTNKINLLNYIAGLFNVSGKVSREEFHDFYKAITASMSSPPTLTWAPRVAHDDKSDIIAKARAEGLEDYEIFEASPEGPRPVEPRPFYQPLFYIEPHDRHPNAFGFDLRSESRRREAIDRAFSTNTTTSAGPLKIVGSERPTLIYVLVSPLTPLSAGNAVLSIVWIEQMVAPLAELAMQSEVGYRLTDRRSGTVLFTSESDIPPSGFSQTKDLKYLDYDLSLESWLAAQSISTQMTARLAPLVFGGFIIIGAVSLLIISSTGAHQSAQLLVHYKTRELRQEREFLESMIDNLPMLLYIKDAATRRFLRANHASLAAVKDDAPQMIGRTQEEVFGERSLDTDNRSDDKVVFEGEIVNEEAYMELGGEIRWFQNTKVPVLDPETREVKYILGLAEDITHKKLFEREIKDSRQRVSRILENVGEGIYGLDESGNITFVNPAATDLLGFSEEALLGQNAHELFHHHHQDGREFDAKDSPIYDTLTRGETHRVDDQVFWHRDGSALPVEYLSTAIVENEKVIGAVVVFSDISKRLVMDRLQREQTERIQQINEDLEEFSYVASHDLQEPLRTLICFCEFLEDDLGPDLPDDAATDLEYIKQAARRMTKLINDMLDYSRAGSSELELAPQDLNDCVDQIQHDLLAMIRDHDAEITVDPLPTVLGDRNGLLRVFQNLIQNAIRYRSERKPQIRVYEHSNDGQMTTIAVKDNGIGIEAQYLEQIFGAFRRVQSSDDTEGSGIGLAVVKKLVERHRGAVSVDSEPGVGSTFYVTLKLNY</sequence>
<keyword evidence="7 11" id="KW-0812">Transmembrane</keyword>
<dbReference type="Pfam" id="PF00512">
    <property type="entry name" value="HisKA"/>
    <property type="match status" value="1"/>
</dbReference>
<evidence type="ECO:0000256" key="2">
    <source>
        <dbReference type="ARBA" id="ARBA00004651"/>
    </source>
</evidence>
<feature type="domain" description="PAC" evidence="14">
    <location>
        <begin position="594"/>
        <end position="647"/>
    </location>
</feature>
<evidence type="ECO:0000256" key="3">
    <source>
        <dbReference type="ARBA" id="ARBA00012438"/>
    </source>
</evidence>
<dbReference type="GO" id="GO:0005886">
    <property type="term" value="C:plasma membrane"/>
    <property type="evidence" value="ECO:0007669"/>
    <property type="project" value="UniProtKB-SubCell"/>
</dbReference>
<feature type="domain" description="PAS" evidence="13">
    <location>
        <begin position="648"/>
        <end position="700"/>
    </location>
</feature>
<dbReference type="GO" id="GO:0006355">
    <property type="term" value="P:regulation of DNA-templated transcription"/>
    <property type="evidence" value="ECO:0007669"/>
    <property type="project" value="InterPro"/>
</dbReference>
<reference evidence="16 17" key="1">
    <citation type="submission" date="2020-08" db="EMBL/GenBank/DDBJ databases">
        <title>Genomic Encyclopedia of Type Strains, Phase III (KMG-III): the genomes of soil and plant-associated and newly described type strains.</title>
        <authorList>
            <person name="Whitman W."/>
        </authorList>
    </citation>
    <scope>NUCLEOTIDE SEQUENCE [LARGE SCALE GENOMIC DNA]</scope>
    <source>
        <strain evidence="16 17">CECT 8654</strain>
    </source>
</reference>
<keyword evidence="4" id="KW-1003">Cell membrane</keyword>
<feature type="transmembrane region" description="Helical" evidence="11">
    <location>
        <begin position="160"/>
        <end position="182"/>
    </location>
</feature>
<keyword evidence="10 11" id="KW-0472">Membrane</keyword>
<dbReference type="Pfam" id="PF02518">
    <property type="entry name" value="HATPase_c"/>
    <property type="match status" value="1"/>
</dbReference>
<dbReference type="InterPro" id="IPR001610">
    <property type="entry name" value="PAC"/>
</dbReference>
<dbReference type="Pfam" id="PF00989">
    <property type="entry name" value="PAS"/>
    <property type="match status" value="1"/>
</dbReference>
<evidence type="ECO:0000313" key="17">
    <source>
        <dbReference type="Proteomes" id="UP000537130"/>
    </source>
</evidence>
<evidence type="ECO:0000313" key="16">
    <source>
        <dbReference type="EMBL" id="MBB3046390.1"/>
    </source>
</evidence>
<dbReference type="FunFam" id="3.30.565.10:FF:000006">
    <property type="entry name" value="Sensor histidine kinase WalK"/>
    <property type="match status" value="1"/>
</dbReference>
<keyword evidence="17" id="KW-1185">Reference proteome</keyword>
<keyword evidence="8" id="KW-0418">Kinase</keyword>
<accession>A0A7W4W2R9</accession>
<dbReference type="Gene3D" id="1.10.287.130">
    <property type="match status" value="1"/>
</dbReference>
<evidence type="ECO:0000259" key="13">
    <source>
        <dbReference type="PROSITE" id="PS50112"/>
    </source>
</evidence>
<comment type="catalytic activity">
    <reaction evidence="1">
        <text>ATP + protein L-histidine = ADP + protein N-phospho-L-histidine.</text>
        <dbReference type="EC" id="2.7.13.3"/>
    </reaction>
</comment>
<evidence type="ECO:0000256" key="10">
    <source>
        <dbReference type="ARBA" id="ARBA00023136"/>
    </source>
</evidence>
<feature type="domain" description="CHASE" evidence="15">
    <location>
        <begin position="257"/>
        <end position="391"/>
    </location>
</feature>
<dbReference type="EMBL" id="JACHWY010000001">
    <property type="protein sequence ID" value="MBB3046390.1"/>
    <property type="molecule type" value="Genomic_DNA"/>
</dbReference>
<evidence type="ECO:0000259" key="15">
    <source>
        <dbReference type="PROSITE" id="PS50839"/>
    </source>
</evidence>
<dbReference type="PROSITE" id="PS50839">
    <property type="entry name" value="CHASE"/>
    <property type="match status" value="1"/>
</dbReference>
<dbReference type="CDD" id="cd00130">
    <property type="entry name" value="PAS"/>
    <property type="match status" value="1"/>
</dbReference>
<dbReference type="SMART" id="SM00387">
    <property type="entry name" value="HATPase_c"/>
    <property type="match status" value="1"/>
</dbReference>
<evidence type="ECO:0000256" key="1">
    <source>
        <dbReference type="ARBA" id="ARBA00000085"/>
    </source>
</evidence>
<dbReference type="SUPFAM" id="SSF55874">
    <property type="entry name" value="ATPase domain of HSP90 chaperone/DNA topoisomerase II/histidine kinase"/>
    <property type="match status" value="1"/>
</dbReference>
<dbReference type="InterPro" id="IPR000014">
    <property type="entry name" value="PAS"/>
</dbReference>
<dbReference type="InterPro" id="IPR005467">
    <property type="entry name" value="His_kinase_dom"/>
</dbReference>
<dbReference type="Pfam" id="PF03924">
    <property type="entry name" value="CHASE"/>
    <property type="match status" value="1"/>
</dbReference>
<dbReference type="InterPro" id="IPR036097">
    <property type="entry name" value="HisK_dim/P_sf"/>
</dbReference>
<dbReference type="NCBIfam" id="TIGR00229">
    <property type="entry name" value="sensory_box"/>
    <property type="match status" value="1"/>
</dbReference>
<feature type="transmembrane region" description="Helical" evidence="11">
    <location>
        <begin position="51"/>
        <end position="74"/>
    </location>
</feature>
<dbReference type="InterPro" id="IPR003661">
    <property type="entry name" value="HisK_dim/P_dom"/>
</dbReference>
<dbReference type="SMART" id="SM00091">
    <property type="entry name" value="PAS"/>
    <property type="match status" value="2"/>
</dbReference>
<dbReference type="Proteomes" id="UP000537130">
    <property type="component" value="Unassembled WGS sequence"/>
</dbReference>
<dbReference type="PROSITE" id="PS50109">
    <property type="entry name" value="HIS_KIN"/>
    <property type="match status" value="1"/>
</dbReference>
<evidence type="ECO:0000259" key="14">
    <source>
        <dbReference type="PROSITE" id="PS50113"/>
    </source>
</evidence>
<dbReference type="InterPro" id="IPR004358">
    <property type="entry name" value="Sig_transdc_His_kin-like_C"/>
</dbReference>
<dbReference type="CDD" id="cd00082">
    <property type="entry name" value="HisKA"/>
    <property type="match status" value="1"/>
</dbReference>
<comment type="caution">
    <text evidence="16">The sequence shown here is derived from an EMBL/GenBank/DDBJ whole genome shotgun (WGS) entry which is preliminary data.</text>
</comment>
<evidence type="ECO:0000256" key="4">
    <source>
        <dbReference type="ARBA" id="ARBA00022475"/>
    </source>
</evidence>
<dbReference type="PROSITE" id="PS50113">
    <property type="entry name" value="PAC"/>
    <property type="match status" value="1"/>
</dbReference>
<dbReference type="AlphaFoldDB" id="A0A7W4W2R9"/>
<dbReference type="Gene3D" id="3.30.565.10">
    <property type="entry name" value="Histidine kinase-like ATPase, C-terminal domain"/>
    <property type="match status" value="1"/>
</dbReference>
<evidence type="ECO:0000256" key="7">
    <source>
        <dbReference type="ARBA" id="ARBA00022692"/>
    </source>
</evidence>
<dbReference type="InterPro" id="IPR052162">
    <property type="entry name" value="Sensor_kinase/Photoreceptor"/>
</dbReference>
<dbReference type="InterPro" id="IPR003594">
    <property type="entry name" value="HATPase_dom"/>
</dbReference>
<protein>
    <recommendedName>
        <fullName evidence="3">histidine kinase</fullName>
        <ecNumber evidence="3">2.7.13.3</ecNumber>
    </recommendedName>
</protein>
<feature type="transmembrane region" description="Helical" evidence="11">
    <location>
        <begin position="20"/>
        <end position="39"/>
    </location>
</feature>
<dbReference type="Gene3D" id="3.30.450.20">
    <property type="entry name" value="PAS domain"/>
    <property type="match status" value="2"/>
</dbReference>
<comment type="subcellular location">
    <subcellularLocation>
        <location evidence="2">Cell membrane</location>
        <topology evidence="2">Multi-pass membrane protein</topology>
    </subcellularLocation>
</comment>
<dbReference type="InterPro" id="IPR035965">
    <property type="entry name" value="PAS-like_dom_sf"/>
</dbReference>
<keyword evidence="5" id="KW-0597">Phosphoprotein</keyword>
<dbReference type="PRINTS" id="PR00344">
    <property type="entry name" value="BCTRLSENSOR"/>
</dbReference>
<dbReference type="SMART" id="SM00086">
    <property type="entry name" value="PAC"/>
    <property type="match status" value="2"/>
</dbReference>
<dbReference type="InterPro" id="IPR042240">
    <property type="entry name" value="CHASE_sf"/>
</dbReference>
<dbReference type="Pfam" id="PF08448">
    <property type="entry name" value="PAS_4"/>
    <property type="match status" value="1"/>
</dbReference>
<dbReference type="InterPro" id="IPR013767">
    <property type="entry name" value="PAS_fold"/>
</dbReference>
<dbReference type="SUPFAM" id="SSF55785">
    <property type="entry name" value="PYP-like sensor domain (PAS domain)"/>
    <property type="match status" value="2"/>
</dbReference>
<dbReference type="InterPro" id="IPR013656">
    <property type="entry name" value="PAS_4"/>
</dbReference>
<dbReference type="InterPro" id="IPR000700">
    <property type="entry name" value="PAS-assoc_C"/>
</dbReference>
<feature type="transmembrane region" description="Helical" evidence="11">
    <location>
        <begin position="86"/>
        <end position="107"/>
    </location>
</feature>
<gene>
    <name evidence="16" type="ORF">FHR99_000626</name>
</gene>
<evidence type="ECO:0000256" key="11">
    <source>
        <dbReference type="SAM" id="Phobius"/>
    </source>
</evidence>
<feature type="transmembrane region" description="Helical" evidence="11">
    <location>
        <begin position="119"/>
        <end position="140"/>
    </location>
</feature>